<protein>
    <submittedName>
        <fullName evidence="5">Serine hydrolase</fullName>
    </submittedName>
</protein>
<name>A0ABR6YUK5_9FIRM</name>
<feature type="signal peptide" evidence="3">
    <location>
        <begin position="1"/>
        <end position="24"/>
    </location>
</feature>
<dbReference type="EMBL" id="WJBE01000002">
    <property type="protein sequence ID" value="MBC3898792.1"/>
    <property type="molecule type" value="Genomic_DNA"/>
</dbReference>
<dbReference type="InterPro" id="IPR050491">
    <property type="entry name" value="AmpC-like"/>
</dbReference>
<dbReference type="InterPro" id="IPR012338">
    <property type="entry name" value="Beta-lactam/transpept-like"/>
</dbReference>
<feature type="chain" id="PRO_5045950446" evidence="3">
    <location>
        <begin position="25"/>
        <end position="669"/>
    </location>
</feature>
<evidence type="ECO:0000256" key="2">
    <source>
        <dbReference type="ARBA" id="ARBA00023136"/>
    </source>
</evidence>
<comment type="subcellular location">
    <subcellularLocation>
        <location evidence="1">Membrane</location>
    </subcellularLocation>
</comment>
<sequence length="669" mass="71808">MKKMLKKRLTVVILSLFLILVPLAGCTTAPSQSQSYEKTIASARTEIWKAIAGGGASSATVAIMDNGKIVYEEGFAMANRVEALGVNTSTQFNIGSVSKVFTAAAVMQLVEAGQLELDKPVVDYIPDFTMQDSRYQDITVRMLLNHTSGLPGTMMYNGFASAKDPQFLSEFMKYLAGCSLKADPGVVSVYCNDGFTLAEVLVEKVTGQSYADYLDKNIFSKAGMKDSSCSFKAENPNIALKYNNEDGAALPAEIINLMGTGGISATAADLCRFGNALLGNKLMSAESFAEYTSPQYGKETVPSGTPITNYGLGWDMVDVASFAEQGVHVLSKNGGTLQFNSQLYVIPQENISIALIFAGTGDASGIAETITQTLLEEKGIIPAPVAADQTATTAAVAIPNEILGFAGYYGASGSAIKIEFNQQNNTLEYKRFDGNGFATAGSYPYTGDGFFDMQNGYRMSFSESFGKKLVLQSMNEADYSLVIAADIKANNPVDTSRFAGKAWIPVNLSAIDLYAFSAVTGSLPELPGTIYFGSDGSFTPYPLKDENTAFMNLPYARDLVEPTIKVENGTTTMTAMGYVFMDVAEIPVMASDEKIRIEKAGENVVRKLDADGSFSVTLPEGGRLVIYDSALTVLADTMYAAIEEVPVTAGSYLMFIGNEGDEFVYQYSF</sequence>
<dbReference type="PANTHER" id="PTHR46825">
    <property type="entry name" value="D-ALANYL-D-ALANINE-CARBOXYPEPTIDASE/ENDOPEPTIDASE AMPH"/>
    <property type="match status" value="1"/>
</dbReference>
<evidence type="ECO:0000313" key="5">
    <source>
        <dbReference type="EMBL" id="MBC3898792.1"/>
    </source>
</evidence>
<dbReference type="Gene3D" id="3.40.710.10">
    <property type="entry name" value="DD-peptidase/beta-lactamase superfamily"/>
    <property type="match status" value="1"/>
</dbReference>
<keyword evidence="6" id="KW-1185">Reference proteome</keyword>
<dbReference type="Pfam" id="PF00144">
    <property type="entry name" value="Beta-lactamase"/>
    <property type="match status" value="1"/>
</dbReference>
<evidence type="ECO:0000313" key="6">
    <source>
        <dbReference type="Proteomes" id="UP000622405"/>
    </source>
</evidence>
<feature type="domain" description="Beta-lactamase-related" evidence="4">
    <location>
        <begin position="53"/>
        <end position="362"/>
    </location>
</feature>
<comment type="caution">
    <text evidence="5">The sequence shown here is derived from an EMBL/GenBank/DDBJ whole genome shotgun (WGS) entry which is preliminary data.</text>
</comment>
<organism evidence="5 6">
    <name type="scientific">Acetobacterium malicum</name>
    <dbReference type="NCBI Taxonomy" id="52692"/>
    <lineage>
        <taxon>Bacteria</taxon>
        <taxon>Bacillati</taxon>
        <taxon>Bacillota</taxon>
        <taxon>Clostridia</taxon>
        <taxon>Eubacteriales</taxon>
        <taxon>Eubacteriaceae</taxon>
        <taxon>Acetobacterium</taxon>
    </lineage>
</organism>
<dbReference type="InterPro" id="IPR001466">
    <property type="entry name" value="Beta-lactam-related"/>
</dbReference>
<evidence type="ECO:0000259" key="4">
    <source>
        <dbReference type="Pfam" id="PF00144"/>
    </source>
</evidence>
<keyword evidence="2" id="KW-0472">Membrane</keyword>
<evidence type="ECO:0000256" key="3">
    <source>
        <dbReference type="SAM" id="SignalP"/>
    </source>
</evidence>
<keyword evidence="3" id="KW-0732">Signal</keyword>
<dbReference type="SUPFAM" id="SSF56601">
    <property type="entry name" value="beta-lactamase/transpeptidase-like"/>
    <property type="match status" value="1"/>
</dbReference>
<reference evidence="5 6" key="1">
    <citation type="journal article" date="2020" name="mSystems">
        <title>Defining Genomic and Predicted Metabolic Features of the Acetobacterium Genus.</title>
        <authorList>
            <person name="Ross D.E."/>
            <person name="Marshall C.W."/>
            <person name="Gulliver D."/>
            <person name="May H.D."/>
            <person name="Norman R.S."/>
        </authorList>
    </citation>
    <scope>NUCLEOTIDE SEQUENCE [LARGE SCALE GENOMIC DNA]</scope>
    <source>
        <strain evidence="5 6">DSM 4132</strain>
    </source>
</reference>
<gene>
    <name evidence="5" type="ORF">GH811_04080</name>
</gene>
<dbReference type="PANTHER" id="PTHR46825:SF11">
    <property type="entry name" value="PENICILLIN-BINDING PROTEIN 4"/>
    <property type="match status" value="1"/>
</dbReference>
<dbReference type="GO" id="GO:0016787">
    <property type="term" value="F:hydrolase activity"/>
    <property type="evidence" value="ECO:0007669"/>
    <property type="project" value="UniProtKB-KW"/>
</dbReference>
<evidence type="ECO:0000256" key="1">
    <source>
        <dbReference type="ARBA" id="ARBA00004370"/>
    </source>
</evidence>
<dbReference type="Proteomes" id="UP000622405">
    <property type="component" value="Unassembled WGS sequence"/>
</dbReference>
<keyword evidence="5" id="KW-0378">Hydrolase</keyword>
<accession>A0ABR6YUK5</accession>
<proteinExistence type="predicted"/>